<comment type="caution">
    <text evidence="1">The sequence shown here is derived from an EMBL/GenBank/DDBJ whole genome shotgun (WGS) entry which is preliminary data.</text>
</comment>
<accession>A0ABU6WQQ7</accession>
<sequence length="118" mass="13146">MEGVEGTITSLRMIGNDGYGRWYLGVQMERWNRVYAFELGIQESTLGTSESILKWTETKSHFQTSQRIDSSPSESTLLGVTTISTISKCHESTLKGSRVDSKLDRNDSSFETLQGADS</sequence>
<gene>
    <name evidence="1" type="ORF">PIB30_083920</name>
</gene>
<evidence type="ECO:0000313" key="1">
    <source>
        <dbReference type="EMBL" id="MED6188205.1"/>
    </source>
</evidence>
<dbReference type="Proteomes" id="UP001341840">
    <property type="component" value="Unassembled WGS sequence"/>
</dbReference>
<proteinExistence type="predicted"/>
<keyword evidence="2" id="KW-1185">Reference proteome</keyword>
<organism evidence="1 2">
    <name type="scientific">Stylosanthes scabra</name>
    <dbReference type="NCBI Taxonomy" id="79078"/>
    <lineage>
        <taxon>Eukaryota</taxon>
        <taxon>Viridiplantae</taxon>
        <taxon>Streptophyta</taxon>
        <taxon>Embryophyta</taxon>
        <taxon>Tracheophyta</taxon>
        <taxon>Spermatophyta</taxon>
        <taxon>Magnoliopsida</taxon>
        <taxon>eudicotyledons</taxon>
        <taxon>Gunneridae</taxon>
        <taxon>Pentapetalae</taxon>
        <taxon>rosids</taxon>
        <taxon>fabids</taxon>
        <taxon>Fabales</taxon>
        <taxon>Fabaceae</taxon>
        <taxon>Papilionoideae</taxon>
        <taxon>50 kb inversion clade</taxon>
        <taxon>dalbergioids sensu lato</taxon>
        <taxon>Dalbergieae</taxon>
        <taxon>Pterocarpus clade</taxon>
        <taxon>Stylosanthes</taxon>
    </lineage>
</organism>
<evidence type="ECO:0000313" key="2">
    <source>
        <dbReference type="Proteomes" id="UP001341840"/>
    </source>
</evidence>
<name>A0ABU6WQQ7_9FABA</name>
<dbReference type="EMBL" id="JASCZI010182587">
    <property type="protein sequence ID" value="MED6188205.1"/>
    <property type="molecule type" value="Genomic_DNA"/>
</dbReference>
<reference evidence="1 2" key="1">
    <citation type="journal article" date="2023" name="Plants (Basel)">
        <title>Bridging the Gap: Combining Genomics and Transcriptomics Approaches to Understand Stylosanthes scabra, an Orphan Legume from the Brazilian Caatinga.</title>
        <authorList>
            <person name="Ferreira-Neto J.R.C."/>
            <person name="da Silva M.D."/>
            <person name="Binneck E."/>
            <person name="de Melo N.F."/>
            <person name="da Silva R.H."/>
            <person name="de Melo A.L.T.M."/>
            <person name="Pandolfi V."/>
            <person name="Bustamante F.O."/>
            <person name="Brasileiro-Vidal A.C."/>
            <person name="Benko-Iseppon A.M."/>
        </authorList>
    </citation>
    <scope>NUCLEOTIDE SEQUENCE [LARGE SCALE GENOMIC DNA]</scope>
    <source>
        <tissue evidence="1">Leaves</tissue>
    </source>
</reference>
<protein>
    <submittedName>
        <fullName evidence="1">Uncharacterized protein</fullName>
    </submittedName>
</protein>